<dbReference type="GO" id="GO:0009297">
    <property type="term" value="P:pilus assembly"/>
    <property type="evidence" value="ECO:0007669"/>
    <property type="project" value="InterPro"/>
</dbReference>
<dbReference type="RefSeq" id="WP_087141684.1">
    <property type="nucleotide sequence ID" value="NZ_FUIE01000083.1"/>
</dbReference>
<dbReference type="SUPFAM" id="SSF56935">
    <property type="entry name" value="Porins"/>
    <property type="match status" value="1"/>
</dbReference>
<name>A0A1R4GPD8_BREDI</name>
<dbReference type="OrthoDB" id="499138at2"/>
<keyword evidence="2" id="KW-0732">Signal</keyword>
<feature type="compositionally biased region" description="Low complexity" evidence="1">
    <location>
        <begin position="44"/>
        <end position="59"/>
    </location>
</feature>
<dbReference type="PANTHER" id="PTHR30451">
    <property type="entry name" value="OUTER MEMBRANE USHER PROTEIN"/>
    <property type="match status" value="1"/>
</dbReference>
<dbReference type="PANTHER" id="PTHR30451:SF5">
    <property type="entry name" value="SLR0019 PROTEIN"/>
    <property type="match status" value="1"/>
</dbReference>
<feature type="region of interest" description="Disordered" evidence="1">
    <location>
        <begin position="36"/>
        <end position="78"/>
    </location>
</feature>
<evidence type="ECO:0000313" key="4">
    <source>
        <dbReference type="Proteomes" id="UP000195766"/>
    </source>
</evidence>
<dbReference type="AlphaFoldDB" id="A0A1R4GPD8"/>
<dbReference type="Gene3D" id="2.60.40.3110">
    <property type="match status" value="1"/>
</dbReference>
<feature type="chain" id="PRO_5013386007" evidence="2">
    <location>
        <begin position="26"/>
        <end position="889"/>
    </location>
</feature>
<protein>
    <submittedName>
        <fullName evidence="3">P pilus assembly protein, porin PapC</fullName>
    </submittedName>
</protein>
<sequence>MKPRLVPTAILASVLVSNGAAPASAASLSEDAPIITAPPRFEEPPQAQTPAQVQVQPLQNSPPGAAQPAAQTAAQTAAPPAAVVRPDINPYNRDITLTAPLTFNRRPLGEVPVTLTRDDRFIVDSAGFLELITPLLTDEAAAALTARLAGQQGFEGEELAAQGVSLEYDPTALSLLVVRIAPNLRRLEVLFERGGPEAEGLAPLPFSAFLNAATSWSYRHATGDAPAPNVYLNGAGRWRGLVLEAEVQGRETLGSGDYEWLRRYARFVYDQPQEYRRWTVGDLNPEFRGLQGYADVGGVGVTRQRRRFDPYRPNVFRQDRQLLLQSESTVRILRNGALVRELRLDPGQYDLSNLPVQTGSNDLEVVVVDGSGASQSYRYSAYIDSIDLDPGEYEYGGYLGVAGRPSFGQPDYSDGDLAFTGYWRKAFIDKPALGVGLQASERVQMANAQTQFILRNGSRLNFQVGASNSDTAGGGYALVAAYDFYIDRPTTSDFFTVQFEHVSEGFATLSDPDASNPIAWQAYGQYSRVFSDRLYGSVGLAYNKSRDSAGLGDSFRSDLTANYAINRQWSAQAGVNYLKYEDTPGGRRDRDGWGFTFALTWRPSSDVRADARYDSNLNSASASFYKIPENLAGSIGYSAIATYDDGPASLLGGVDYVGNRFNASISHAGYGQNFGSISDQQVTTASVSTAIAFAGGKAAIGRRVADSFAILYGHPSLEDRPVIAGEVLRDGRYSAASGPLGPVLYPYLGSYVNDSVYYDVIDAPAGYDIGEGVKRVRPAYRSGYAFEIGSDAFVSAVGSVTGRGAAGPAPLSLIGGRVIALDEPDAASQPFFTNSVGRFAVQGLKPGGRYRVELFTDPRGGFDFTVPADNDGLYNLRVVHVDIAAPEGD</sequence>
<dbReference type="GO" id="GO:0015473">
    <property type="term" value="F:fimbrial usher porin activity"/>
    <property type="evidence" value="ECO:0007669"/>
    <property type="project" value="InterPro"/>
</dbReference>
<feature type="compositionally biased region" description="Low complexity" evidence="1">
    <location>
        <begin position="66"/>
        <end position="78"/>
    </location>
</feature>
<gene>
    <name evidence="3" type="ORF">FM111_14570</name>
</gene>
<evidence type="ECO:0000256" key="1">
    <source>
        <dbReference type="SAM" id="MobiDB-lite"/>
    </source>
</evidence>
<feature type="signal peptide" evidence="2">
    <location>
        <begin position="1"/>
        <end position="25"/>
    </location>
</feature>
<dbReference type="GO" id="GO:0009279">
    <property type="term" value="C:cell outer membrane"/>
    <property type="evidence" value="ECO:0007669"/>
    <property type="project" value="TreeGrafter"/>
</dbReference>
<proteinExistence type="predicted"/>
<reference evidence="3 4" key="1">
    <citation type="submission" date="2017-02" db="EMBL/GenBank/DDBJ databases">
        <authorList>
            <person name="Peterson S.W."/>
        </authorList>
    </citation>
    <scope>NUCLEOTIDE SEQUENCE [LARGE SCALE GENOMIC DNA]</scope>
    <source>
        <strain evidence="3 4">3F5N</strain>
    </source>
</reference>
<dbReference type="EMBL" id="FUIE01000083">
    <property type="protein sequence ID" value="SJM70049.1"/>
    <property type="molecule type" value="Genomic_DNA"/>
</dbReference>
<organism evidence="3 4">
    <name type="scientific">Brevundimonas diminuta 3F5N</name>
    <dbReference type="NCBI Taxonomy" id="1255603"/>
    <lineage>
        <taxon>Bacteria</taxon>
        <taxon>Pseudomonadati</taxon>
        <taxon>Pseudomonadota</taxon>
        <taxon>Alphaproteobacteria</taxon>
        <taxon>Caulobacterales</taxon>
        <taxon>Caulobacteraceae</taxon>
        <taxon>Brevundimonas</taxon>
    </lineage>
</organism>
<evidence type="ECO:0000256" key="2">
    <source>
        <dbReference type="SAM" id="SignalP"/>
    </source>
</evidence>
<evidence type="ECO:0000313" key="3">
    <source>
        <dbReference type="EMBL" id="SJM70049.1"/>
    </source>
</evidence>
<dbReference type="InterPro" id="IPR000015">
    <property type="entry name" value="Fimb_usher"/>
</dbReference>
<dbReference type="Pfam" id="PF00577">
    <property type="entry name" value="Usher"/>
    <property type="match status" value="1"/>
</dbReference>
<dbReference type="Proteomes" id="UP000195766">
    <property type="component" value="Unassembled WGS sequence"/>
</dbReference>
<accession>A0A1R4GPD8</accession>